<feature type="transmembrane region" description="Helical" evidence="1">
    <location>
        <begin position="12"/>
        <end position="35"/>
    </location>
</feature>
<reference evidence="2 3" key="1">
    <citation type="submission" date="2024-09" db="EMBL/GenBank/DDBJ databases">
        <authorList>
            <person name="Sun Q."/>
            <person name="Mori K."/>
        </authorList>
    </citation>
    <scope>NUCLEOTIDE SEQUENCE [LARGE SCALE GENOMIC DNA]</scope>
    <source>
        <strain evidence="2 3">CECT 7955</strain>
    </source>
</reference>
<dbReference type="Pfam" id="PF03203">
    <property type="entry name" value="MerC"/>
    <property type="match status" value="1"/>
</dbReference>
<feature type="transmembrane region" description="Helical" evidence="1">
    <location>
        <begin position="93"/>
        <end position="110"/>
    </location>
</feature>
<evidence type="ECO:0000313" key="2">
    <source>
        <dbReference type="EMBL" id="MFB9096694.1"/>
    </source>
</evidence>
<sequence>MKSQITKSLDYLGISSATLCLVHCLVLPFISIIPIGISHNHWIDLLFASIGLFAVVKIVKTNTLRYIKIILLVAMSIILLSIIYTIITHNHTLFLYVGGIGMIVGHVLNFKRHKH</sequence>
<dbReference type="RefSeq" id="WP_236457065.1">
    <property type="nucleotide sequence ID" value="NZ_CBCSGE010000017.1"/>
</dbReference>
<dbReference type="InterPro" id="IPR004891">
    <property type="entry name" value="Mercury-R_MerC"/>
</dbReference>
<comment type="caution">
    <text evidence="2">The sequence shown here is derived from an EMBL/GenBank/DDBJ whole genome shotgun (WGS) entry which is preliminary data.</text>
</comment>
<feature type="transmembrane region" description="Helical" evidence="1">
    <location>
        <begin position="41"/>
        <end position="59"/>
    </location>
</feature>
<gene>
    <name evidence="2" type="ORF">ACFFVF_09225</name>
</gene>
<protein>
    <submittedName>
        <fullName evidence="2">MerC domain-containing protein</fullName>
    </submittedName>
</protein>
<evidence type="ECO:0000313" key="3">
    <source>
        <dbReference type="Proteomes" id="UP001589607"/>
    </source>
</evidence>
<dbReference type="EMBL" id="JBHMEY010000019">
    <property type="protein sequence ID" value="MFB9096694.1"/>
    <property type="molecule type" value="Genomic_DNA"/>
</dbReference>
<proteinExistence type="predicted"/>
<evidence type="ECO:0000256" key="1">
    <source>
        <dbReference type="SAM" id="Phobius"/>
    </source>
</evidence>
<organism evidence="2 3">
    <name type="scientific">Flavobacterium jumunjinense</name>
    <dbReference type="NCBI Taxonomy" id="998845"/>
    <lineage>
        <taxon>Bacteria</taxon>
        <taxon>Pseudomonadati</taxon>
        <taxon>Bacteroidota</taxon>
        <taxon>Flavobacteriia</taxon>
        <taxon>Flavobacteriales</taxon>
        <taxon>Flavobacteriaceae</taxon>
        <taxon>Flavobacterium</taxon>
    </lineage>
</organism>
<dbReference type="Proteomes" id="UP001589607">
    <property type="component" value="Unassembled WGS sequence"/>
</dbReference>
<accession>A0ABV5GMU5</accession>
<keyword evidence="3" id="KW-1185">Reference proteome</keyword>
<name>A0ABV5GMU5_9FLAO</name>
<feature type="transmembrane region" description="Helical" evidence="1">
    <location>
        <begin position="66"/>
        <end position="87"/>
    </location>
</feature>
<keyword evidence="1" id="KW-1133">Transmembrane helix</keyword>
<keyword evidence="1" id="KW-0472">Membrane</keyword>
<keyword evidence="1" id="KW-0812">Transmembrane</keyword>